<comment type="catalytic activity">
    <reaction evidence="2">
        <text>arsenite(in) + ATP + H2O = arsenite(out) + ADP + phosphate + H(+)</text>
        <dbReference type="Rhea" id="RHEA:11348"/>
        <dbReference type="ChEBI" id="CHEBI:15377"/>
        <dbReference type="ChEBI" id="CHEBI:15378"/>
        <dbReference type="ChEBI" id="CHEBI:29242"/>
        <dbReference type="ChEBI" id="CHEBI:30616"/>
        <dbReference type="ChEBI" id="CHEBI:43474"/>
        <dbReference type="ChEBI" id="CHEBI:456216"/>
        <dbReference type="EC" id="7.3.2.7"/>
    </reaction>
</comment>
<dbReference type="GO" id="GO:0015446">
    <property type="term" value="F:ATPase-coupled arsenite transmembrane transporter activity"/>
    <property type="evidence" value="ECO:0007669"/>
    <property type="project" value="UniProtKB-EC"/>
</dbReference>
<dbReference type="SMART" id="SM00382">
    <property type="entry name" value="AAA"/>
    <property type="match status" value="2"/>
</dbReference>
<evidence type="ECO:0000256" key="3">
    <source>
        <dbReference type="ARBA" id="ARBA00066752"/>
    </source>
</evidence>
<dbReference type="InterPro" id="IPR003593">
    <property type="entry name" value="AAA+_ATPase"/>
</dbReference>
<dbReference type="eggNOG" id="COG0003">
    <property type="taxonomic scope" value="Bacteria"/>
</dbReference>
<dbReference type="EC" id="7.3.2.7" evidence="3"/>
<dbReference type="NCBIfam" id="TIGR04291">
    <property type="entry name" value="arsen_driv_ArsA"/>
    <property type="match status" value="1"/>
</dbReference>
<dbReference type="CDD" id="cd02035">
    <property type="entry name" value="ArsA"/>
    <property type="match status" value="2"/>
</dbReference>
<proteinExistence type="inferred from homology"/>
<reference evidence="6" key="1">
    <citation type="submission" date="2011-02" db="EMBL/GenBank/DDBJ databases">
        <title>The complete genome of Planctomyces brasiliensis DSM 5305.</title>
        <authorList>
            <person name="Lucas S."/>
            <person name="Copeland A."/>
            <person name="Lapidus A."/>
            <person name="Bruce D."/>
            <person name="Goodwin L."/>
            <person name="Pitluck S."/>
            <person name="Kyrpides N."/>
            <person name="Mavromatis K."/>
            <person name="Pagani I."/>
            <person name="Ivanova N."/>
            <person name="Ovchinnikova G."/>
            <person name="Lu M."/>
            <person name="Detter J.C."/>
            <person name="Han C."/>
            <person name="Land M."/>
            <person name="Hauser L."/>
            <person name="Markowitz V."/>
            <person name="Cheng J.-F."/>
            <person name="Hugenholtz P."/>
            <person name="Woyke T."/>
            <person name="Wu D."/>
            <person name="Tindall B."/>
            <person name="Pomrenke H.G."/>
            <person name="Brambilla E."/>
            <person name="Klenk H.-P."/>
            <person name="Eisen J.A."/>
        </authorList>
    </citation>
    <scope>NUCLEOTIDE SEQUENCE [LARGE SCALE GENOMIC DNA]</scope>
    <source>
        <strain evidence="6">ATCC 49424 / DSM 5305 / JCM 21570 / NBRC 103401 / IFAM 1448</strain>
    </source>
</reference>
<comment type="similarity">
    <text evidence="1">Belongs to the arsA ATPase family.</text>
</comment>
<keyword evidence="6" id="KW-1185">Reference proteome</keyword>
<keyword evidence="5" id="KW-0547">Nucleotide-binding</keyword>
<feature type="domain" description="AAA+ ATPase" evidence="4">
    <location>
        <begin position="9"/>
        <end position="230"/>
    </location>
</feature>
<dbReference type="Proteomes" id="UP000006860">
    <property type="component" value="Chromosome"/>
</dbReference>
<organism evidence="5 6">
    <name type="scientific">Rubinisphaera brasiliensis (strain ATCC 49424 / DSM 5305 / JCM 21570 / IAM 15109 / NBRC 103401 / IFAM 1448)</name>
    <name type="common">Planctomyces brasiliensis</name>
    <dbReference type="NCBI Taxonomy" id="756272"/>
    <lineage>
        <taxon>Bacteria</taxon>
        <taxon>Pseudomonadati</taxon>
        <taxon>Planctomycetota</taxon>
        <taxon>Planctomycetia</taxon>
        <taxon>Planctomycetales</taxon>
        <taxon>Planctomycetaceae</taxon>
        <taxon>Rubinisphaera</taxon>
    </lineage>
</organism>
<dbReference type="RefSeq" id="WP_013627369.1">
    <property type="nucleotide sequence ID" value="NC_015174.1"/>
</dbReference>
<dbReference type="PANTHER" id="PTHR10803:SF3">
    <property type="entry name" value="ATPASE GET3"/>
    <property type="match status" value="1"/>
</dbReference>
<dbReference type="PANTHER" id="PTHR10803">
    <property type="entry name" value="ARSENICAL PUMP-DRIVING ATPASE ARSENITE-TRANSLOCATING ATPASE"/>
    <property type="match status" value="1"/>
</dbReference>
<dbReference type="EMBL" id="CP002546">
    <property type="protein sequence ID" value="ADY58633.1"/>
    <property type="molecule type" value="Genomic_DNA"/>
</dbReference>
<evidence type="ECO:0000313" key="5">
    <source>
        <dbReference type="EMBL" id="ADY58633.1"/>
    </source>
</evidence>
<dbReference type="InterPro" id="IPR025723">
    <property type="entry name" value="ArsA/GET3_ATPase-like"/>
</dbReference>
<dbReference type="KEGG" id="pbs:Plabr_1012"/>
<dbReference type="Pfam" id="PF02374">
    <property type="entry name" value="ArsA_ATPase"/>
    <property type="match status" value="3"/>
</dbReference>
<feature type="domain" description="AAA+ ATPase" evidence="4">
    <location>
        <begin position="329"/>
        <end position="524"/>
    </location>
</feature>
<dbReference type="Gene3D" id="3.40.50.300">
    <property type="entry name" value="P-loop containing nucleotide triphosphate hydrolases"/>
    <property type="match status" value="2"/>
</dbReference>
<gene>
    <name evidence="5" type="ordered locus">Plabr_1012</name>
</gene>
<evidence type="ECO:0000256" key="1">
    <source>
        <dbReference type="ARBA" id="ARBA00011040"/>
    </source>
</evidence>
<keyword evidence="5" id="KW-0378">Hydrolase</keyword>
<dbReference type="HOGENOM" id="CLU_021619_0_0_0"/>
<accession>F0SJU4</accession>
<dbReference type="GO" id="GO:0005524">
    <property type="term" value="F:ATP binding"/>
    <property type="evidence" value="ECO:0007669"/>
    <property type="project" value="UniProtKB-KW"/>
</dbReference>
<evidence type="ECO:0000256" key="2">
    <source>
        <dbReference type="ARBA" id="ARBA00052296"/>
    </source>
</evidence>
<dbReference type="SUPFAM" id="SSF52540">
    <property type="entry name" value="P-loop containing nucleoside triphosphate hydrolases"/>
    <property type="match status" value="2"/>
</dbReference>
<dbReference type="InterPro" id="IPR016300">
    <property type="entry name" value="ATPase_ArsA/GET3"/>
</dbReference>
<dbReference type="NCBIfam" id="TIGR00345">
    <property type="entry name" value="GET3_arsA_TRC40"/>
    <property type="match status" value="1"/>
</dbReference>
<keyword evidence="5" id="KW-0067">ATP-binding</keyword>
<protein>
    <recommendedName>
        <fullName evidence="3">arsenite-transporting ATPase</fullName>
        <ecNumber evidence="3">7.3.2.7</ecNumber>
    </recommendedName>
</protein>
<dbReference type="GO" id="GO:0016887">
    <property type="term" value="F:ATP hydrolysis activity"/>
    <property type="evidence" value="ECO:0007669"/>
    <property type="project" value="InterPro"/>
</dbReference>
<dbReference type="PIRSF" id="PIRSF001327">
    <property type="entry name" value="Arsenical_pump-driving_ATPase"/>
    <property type="match status" value="1"/>
</dbReference>
<evidence type="ECO:0000259" key="4">
    <source>
        <dbReference type="SMART" id="SM00382"/>
    </source>
</evidence>
<dbReference type="STRING" id="756272.Plabr_1012"/>
<dbReference type="OrthoDB" id="9780677at2"/>
<name>F0SJU4_RUBBR</name>
<evidence type="ECO:0000313" key="6">
    <source>
        <dbReference type="Proteomes" id="UP000006860"/>
    </source>
</evidence>
<dbReference type="AlphaFoldDB" id="F0SJU4"/>
<sequence length="598" mass="64042">MSDAWLSNPTRYYFFTGKGGVGKTTLSTAFAVQLADAGQRVLIVSTDPASNLDAVLGCSLSSVPTAVPEVANLSAANLDPEQAAAAYRERLIGPYRNVLPESAVTAMEEQFSGSCTIEIAAFNEFAQLLGDRSATADFDVVLFDTAPTGHTLRLLSLPSAWSGFLDDNTTGTSCLGPLAGLQQQRELYEQTLQTLKDPLLTSVVLVTRPEEAALREAARSSHELKELGVENQQLIINGTFTATDANDPYAVAWQAQSEAALADMPAALNDLPQRRVPLASRNLMGPALLRSIRWNGEPAELPAVSFSTPASEMEPQSLSTLVDRLAEPGHGVIMTMGKGGVGKTTLAAAIAVRLAEAGYPVELSTTDPAAHLADALADADSLSNLKITRIDPKAEVAAYTAEVLATSGKNLDAAGRALLEEDLRSPCTEEIAVFRAFAKAVASAEERYVVLDTAPTGHTILLLDSALSYHRDVKRLAQQIPASVESLLKRLRDSEYTRLLIATLPETTPIQEARQLQADLQRADIQPFAWIVNQSLTPLSLTDPFLKLRQQAEAERLTEVAEASGGIFSLVPWQIAAPVGVEKLLQLSEPHTTHESVS</sequence>
<dbReference type="InterPro" id="IPR027417">
    <property type="entry name" value="P-loop_NTPase"/>
</dbReference>
<dbReference type="InterPro" id="IPR027541">
    <property type="entry name" value="Ars_ATPase"/>
</dbReference>